<evidence type="ECO:0000313" key="6">
    <source>
        <dbReference type="EMBL" id="ARE86611.1"/>
    </source>
</evidence>
<accession>A0AAC9WFC9</accession>
<dbReference type="InterPro" id="IPR016131">
    <property type="entry name" value="Haemerythrin_Fe_BS"/>
</dbReference>
<feature type="domain" description="Hemerythrin-like" evidence="4">
    <location>
        <begin position="11"/>
        <end position="125"/>
    </location>
</feature>
<evidence type="ECO:0000256" key="1">
    <source>
        <dbReference type="ARBA" id="ARBA00010587"/>
    </source>
</evidence>
<evidence type="ECO:0000313" key="5">
    <source>
        <dbReference type="EMBL" id="AOY76231.1"/>
    </source>
</evidence>
<dbReference type="PROSITE" id="PS00550">
    <property type="entry name" value="HEMERYTHRINS"/>
    <property type="match status" value="1"/>
</dbReference>
<dbReference type="NCBIfam" id="NF033749">
    <property type="entry name" value="bact_hemeryth"/>
    <property type="match status" value="1"/>
</dbReference>
<dbReference type="KEGG" id="cfm:BJL90_10150"/>
<dbReference type="Proteomes" id="UP000192478">
    <property type="component" value="Chromosome"/>
</dbReference>
<gene>
    <name evidence="5" type="ORF">BJL90_10150</name>
    <name evidence="6" type="ORF">CLFO_09350</name>
</gene>
<name>A0AAC9WFC9_9CLOT</name>
<comment type="similarity">
    <text evidence="1">Belongs to the hemerythrin family.</text>
</comment>
<proteinExistence type="inferred from homology"/>
<sequence>MLWWTETLATGILTVDEQHKKIFEKTGEILSLNATSDTKTIHETFDFLSNYVIEHFRDEESAMVKMNYEDFESHSQQHTYFLTEFFKLATEIKQEKIEEETLDNLKILVVEWLANHISQSDKKFAEVMHSLAVSSS</sequence>
<dbReference type="EMBL" id="CP020559">
    <property type="protein sequence ID" value="ARE86611.1"/>
    <property type="molecule type" value="Genomic_DNA"/>
</dbReference>
<dbReference type="GO" id="GO:0046872">
    <property type="term" value="F:metal ion binding"/>
    <property type="evidence" value="ECO:0007669"/>
    <property type="project" value="UniProtKB-KW"/>
</dbReference>
<dbReference type="InterPro" id="IPR050669">
    <property type="entry name" value="Hemerythrin"/>
</dbReference>
<dbReference type="PANTHER" id="PTHR37164">
    <property type="entry name" value="BACTERIOHEMERYTHRIN"/>
    <property type="match status" value="1"/>
</dbReference>
<dbReference type="RefSeq" id="WP_070967406.1">
    <property type="nucleotide sequence ID" value="NZ_CP017603.1"/>
</dbReference>
<dbReference type="InterPro" id="IPR012827">
    <property type="entry name" value="Hemerythrin_metal-bd"/>
</dbReference>
<reference evidence="5 7" key="1">
    <citation type="submission" date="2016-10" db="EMBL/GenBank/DDBJ databases">
        <title>Complete Genome Sequence of Acetogen Clostridium formicoaceticum ATCC 27076.</title>
        <authorList>
            <person name="Bao T."/>
            <person name="Cheng C."/>
            <person name="Zhao J."/>
            <person name="Yang S.-T."/>
            <person name="Wang J."/>
            <person name="Wang M."/>
        </authorList>
    </citation>
    <scope>NUCLEOTIDE SEQUENCE [LARGE SCALE GENOMIC DNA]</scope>
    <source>
        <strain evidence="5 7">ATCC 27076</strain>
    </source>
</reference>
<protein>
    <submittedName>
        <fullName evidence="6">Bacteriohemerythrin</fullName>
    </submittedName>
</protein>
<organism evidence="6 8">
    <name type="scientific">Clostridium formicaceticum</name>
    <dbReference type="NCBI Taxonomy" id="1497"/>
    <lineage>
        <taxon>Bacteria</taxon>
        <taxon>Bacillati</taxon>
        <taxon>Bacillota</taxon>
        <taxon>Clostridia</taxon>
        <taxon>Eubacteriales</taxon>
        <taxon>Clostridiaceae</taxon>
        <taxon>Clostridium</taxon>
    </lineage>
</organism>
<dbReference type="InterPro" id="IPR012312">
    <property type="entry name" value="Hemerythrin-like"/>
</dbReference>
<dbReference type="NCBIfam" id="TIGR02481">
    <property type="entry name" value="hemeryth_dom"/>
    <property type="match status" value="1"/>
</dbReference>
<evidence type="ECO:0000313" key="7">
    <source>
        <dbReference type="Proteomes" id="UP000177894"/>
    </source>
</evidence>
<keyword evidence="3" id="KW-0408">Iron</keyword>
<dbReference type="Gene3D" id="1.20.120.50">
    <property type="entry name" value="Hemerythrin-like"/>
    <property type="match status" value="1"/>
</dbReference>
<dbReference type="Pfam" id="PF01814">
    <property type="entry name" value="Hemerythrin"/>
    <property type="match status" value="1"/>
</dbReference>
<dbReference type="EMBL" id="CP017603">
    <property type="protein sequence ID" value="AOY76231.1"/>
    <property type="molecule type" value="Genomic_DNA"/>
</dbReference>
<dbReference type="Proteomes" id="UP000177894">
    <property type="component" value="Chromosome"/>
</dbReference>
<evidence type="ECO:0000259" key="4">
    <source>
        <dbReference type="Pfam" id="PF01814"/>
    </source>
</evidence>
<dbReference type="PANTHER" id="PTHR37164:SF1">
    <property type="entry name" value="BACTERIOHEMERYTHRIN"/>
    <property type="match status" value="1"/>
</dbReference>
<keyword evidence="2" id="KW-0479">Metal-binding</keyword>
<dbReference type="InterPro" id="IPR035938">
    <property type="entry name" value="Hemerythrin-like_sf"/>
</dbReference>
<evidence type="ECO:0000256" key="2">
    <source>
        <dbReference type="ARBA" id="ARBA00022723"/>
    </source>
</evidence>
<dbReference type="AlphaFoldDB" id="A0AAC9WFC9"/>
<reference evidence="6 8" key="2">
    <citation type="submission" date="2017-03" db="EMBL/GenBank/DDBJ databases">
        <title>Complete sequence of Clostridium formicaceticum DSM 92.</title>
        <authorList>
            <person name="Poehlein A."/>
            <person name="Karl M."/>
            <person name="Bengelsdorf F.R."/>
            <person name="Duerre P."/>
            <person name="Daniel R."/>
        </authorList>
    </citation>
    <scope>NUCLEOTIDE SEQUENCE [LARGE SCALE GENOMIC DNA]</scope>
    <source>
        <strain evidence="6 8">DSM 92</strain>
    </source>
</reference>
<keyword evidence="7" id="KW-1185">Reference proteome</keyword>
<evidence type="ECO:0000256" key="3">
    <source>
        <dbReference type="ARBA" id="ARBA00023004"/>
    </source>
</evidence>
<dbReference type="CDD" id="cd12107">
    <property type="entry name" value="Hemerythrin"/>
    <property type="match status" value="1"/>
</dbReference>
<evidence type="ECO:0000313" key="8">
    <source>
        <dbReference type="Proteomes" id="UP000192478"/>
    </source>
</evidence>
<dbReference type="SUPFAM" id="SSF47188">
    <property type="entry name" value="Hemerythrin-like"/>
    <property type="match status" value="1"/>
</dbReference>